<organism evidence="2 3">
    <name type="scientific">Punica granatum</name>
    <name type="common">Pomegranate</name>
    <dbReference type="NCBI Taxonomy" id="22663"/>
    <lineage>
        <taxon>Eukaryota</taxon>
        <taxon>Viridiplantae</taxon>
        <taxon>Streptophyta</taxon>
        <taxon>Embryophyta</taxon>
        <taxon>Tracheophyta</taxon>
        <taxon>Spermatophyta</taxon>
        <taxon>Magnoliopsida</taxon>
        <taxon>eudicotyledons</taxon>
        <taxon>Gunneridae</taxon>
        <taxon>Pentapetalae</taxon>
        <taxon>rosids</taxon>
        <taxon>malvids</taxon>
        <taxon>Myrtales</taxon>
        <taxon>Lythraceae</taxon>
        <taxon>Punica</taxon>
    </lineage>
</organism>
<dbReference type="Pfam" id="PF17919">
    <property type="entry name" value="RT_RNaseH_2"/>
    <property type="match status" value="1"/>
</dbReference>
<dbReference type="PANTHER" id="PTHR48475:SF1">
    <property type="entry name" value="RNASE H TYPE-1 DOMAIN-CONTAINING PROTEIN"/>
    <property type="match status" value="1"/>
</dbReference>
<evidence type="ECO:0000313" key="3">
    <source>
        <dbReference type="Proteomes" id="UP000233551"/>
    </source>
</evidence>
<dbReference type="InterPro" id="IPR012337">
    <property type="entry name" value="RNaseH-like_sf"/>
</dbReference>
<dbReference type="SUPFAM" id="SSF53098">
    <property type="entry name" value="Ribonuclease H-like"/>
    <property type="match status" value="1"/>
</dbReference>
<reference evidence="2 3" key="1">
    <citation type="submission" date="2017-11" db="EMBL/GenBank/DDBJ databases">
        <title>De-novo sequencing of pomegranate (Punica granatum L.) genome.</title>
        <authorList>
            <person name="Akparov Z."/>
            <person name="Amiraslanov A."/>
            <person name="Hajiyeva S."/>
            <person name="Abbasov M."/>
            <person name="Kaur K."/>
            <person name="Hamwieh A."/>
            <person name="Solovyev V."/>
            <person name="Salamov A."/>
            <person name="Braich B."/>
            <person name="Kosarev P."/>
            <person name="Mahmoud A."/>
            <person name="Hajiyev E."/>
            <person name="Babayeva S."/>
            <person name="Izzatullayeva V."/>
            <person name="Mammadov A."/>
            <person name="Mammadov A."/>
            <person name="Sharifova S."/>
            <person name="Ojaghi J."/>
            <person name="Eynullazada K."/>
            <person name="Bayramov B."/>
            <person name="Abdulazimova A."/>
            <person name="Shahmuradov I."/>
        </authorList>
    </citation>
    <scope>NUCLEOTIDE SEQUENCE [LARGE SCALE GENOMIC DNA]</scope>
    <source>
        <strain evidence="3">cv. AG2017</strain>
        <tissue evidence="2">Leaf</tissue>
    </source>
</reference>
<dbReference type="Gene3D" id="3.30.420.10">
    <property type="entry name" value="Ribonuclease H-like superfamily/Ribonuclease H"/>
    <property type="match status" value="1"/>
</dbReference>
<dbReference type="AlphaFoldDB" id="A0A2I0ISQ8"/>
<evidence type="ECO:0000259" key="1">
    <source>
        <dbReference type="Pfam" id="PF17919"/>
    </source>
</evidence>
<evidence type="ECO:0000313" key="2">
    <source>
        <dbReference type="EMBL" id="PKI46466.1"/>
    </source>
</evidence>
<gene>
    <name evidence="2" type="ORF">CRG98_033164</name>
</gene>
<feature type="domain" description="Reverse transcriptase/retrotransposon-derived protein RNase H-like" evidence="1">
    <location>
        <begin position="4"/>
        <end position="100"/>
    </location>
</feature>
<dbReference type="InterPro" id="IPR036397">
    <property type="entry name" value="RNaseH_sf"/>
</dbReference>
<keyword evidence="3" id="KW-1185">Reference proteome</keyword>
<dbReference type="SUPFAM" id="SSF56672">
    <property type="entry name" value="DNA/RNA polymerases"/>
    <property type="match status" value="1"/>
</dbReference>
<dbReference type="PANTHER" id="PTHR48475">
    <property type="entry name" value="RIBONUCLEASE H"/>
    <property type="match status" value="1"/>
</dbReference>
<dbReference type="EMBL" id="PGOL01002613">
    <property type="protein sequence ID" value="PKI46466.1"/>
    <property type="molecule type" value="Genomic_DNA"/>
</dbReference>
<name>A0A2I0ISQ8_PUNGR</name>
<comment type="caution">
    <text evidence="2">The sequence shown here is derived from an EMBL/GenBank/DDBJ whole genome shotgun (WGS) entry which is preliminary data.</text>
</comment>
<sequence>MVQWDEECQGAFKTIKMHLTSPPVLIPPTPRRPLFLYLAVIETSLRSLLGQEDKDTHRERAIFYLIKKFTKGESRYPEVERFCCALLWVVQRLYQYTLYYTIRLISKVDPLRYLMDKPSSIINLTNAVNSPGYRIGAVLISLEGRHFLVASKVVFSWTNNVAEYEACILGLRVTLDFRVTELKKPKLLPYHEYLEELCKQFESITFTYTPRTQNKFVNALAMFESMVTTSKENHIETPRFKSRNVRPIVTRLKWKWIDRDLRTSSAT</sequence>
<dbReference type="InterPro" id="IPR043502">
    <property type="entry name" value="DNA/RNA_pol_sf"/>
</dbReference>
<dbReference type="InterPro" id="IPR041577">
    <property type="entry name" value="RT_RNaseH_2"/>
</dbReference>
<dbReference type="Proteomes" id="UP000233551">
    <property type="component" value="Unassembled WGS sequence"/>
</dbReference>
<proteinExistence type="predicted"/>
<protein>
    <recommendedName>
        <fullName evidence="1">Reverse transcriptase/retrotransposon-derived protein RNase H-like domain-containing protein</fullName>
    </recommendedName>
</protein>
<accession>A0A2I0ISQ8</accession>
<dbReference type="GO" id="GO:0003676">
    <property type="term" value="F:nucleic acid binding"/>
    <property type="evidence" value="ECO:0007669"/>
    <property type="project" value="InterPro"/>
</dbReference>